<dbReference type="Proteomes" id="UP001501444">
    <property type="component" value="Unassembled WGS sequence"/>
</dbReference>
<gene>
    <name evidence="1" type="ORF">GCM10010170_092080</name>
</gene>
<sequence>MPVFETITGRDGKQYQLVETDISGTERYLARPVDKTKPDIDFSDFDNPVWRTWSDKTGAAARDEVPSSTASIPATLFKKVQVKHLDSIATEGLVSTPERVTFYGFSAGTTYATRDRALAAIWLSTNGKPGELMKPDHGVWIDLEIKVSPMFATLFLRDVNAVLNEDDRTPSDTVLSFGPIPPAAIWLRLPAATIKQIEPYYEGSVPTTARPLARVPGYELRALSVAMTKAVEERKEK</sequence>
<accession>A0ABP5UL67</accession>
<keyword evidence="2" id="KW-1185">Reference proteome</keyword>
<dbReference type="EMBL" id="BAAARV010000093">
    <property type="protein sequence ID" value="GAA2383238.1"/>
    <property type="molecule type" value="Genomic_DNA"/>
</dbReference>
<comment type="caution">
    <text evidence="1">The sequence shown here is derived from an EMBL/GenBank/DDBJ whole genome shotgun (WGS) entry which is preliminary data.</text>
</comment>
<reference evidence="2" key="1">
    <citation type="journal article" date="2019" name="Int. J. Syst. Evol. Microbiol.">
        <title>The Global Catalogue of Microorganisms (GCM) 10K type strain sequencing project: providing services to taxonomists for standard genome sequencing and annotation.</title>
        <authorList>
            <consortium name="The Broad Institute Genomics Platform"/>
            <consortium name="The Broad Institute Genome Sequencing Center for Infectious Disease"/>
            <person name="Wu L."/>
            <person name="Ma J."/>
        </authorList>
    </citation>
    <scope>NUCLEOTIDE SEQUENCE [LARGE SCALE GENOMIC DNA]</scope>
    <source>
        <strain evidence="2">JCM 3272</strain>
    </source>
</reference>
<proteinExistence type="predicted"/>
<dbReference type="RefSeq" id="WP_344619021.1">
    <property type="nucleotide sequence ID" value="NZ_BAAARV010000093.1"/>
</dbReference>
<evidence type="ECO:0000313" key="1">
    <source>
        <dbReference type="EMBL" id="GAA2383238.1"/>
    </source>
</evidence>
<organism evidence="1 2">
    <name type="scientific">Dactylosporangium salmoneum</name>
    <dbReference type="NCBI Taxonomy" id="53361"/>
    <lineage>
        <taxon>Bacteria</taxon>
        <taxon>Bacillati</taxon>
        <taxon>Actinomycetota</taxon>
        <taxon>Actinomycetes</taxon>
        <taxon>Micromonosporales</taxon>
        <taxon>Micromonosporaceae</taxon>
        <taxon>Dactylosporangium</taxon>
    </lineage>
</organism>
<name>A0ABP5UL67_9ACTN</name>
<evidence type="ECO:0000313" key="2">
    <source>
        <dbReference type="Proteomes" id="UP001501444"/>
    </source>
</evidence>
<protein>
    <submittedName>
        <fullName evidence="1">Uncharacterized protein</fullName>
    </submittedName>
</protein>